<keyword evidence="1" id="KW-0812">Transmembrane</keyword>
<reference evidence="2 3" key="1">
    <citation type="journal article" date="2019" name="Nat. Ecol. Evol.">
        <title>Megaphylogeny resolves global patterns of mushroom evolution.</title>
        <authorList>
            <person name="Varga T."/>
            <person name="Krizsan K."/>
            <person name="Foldi C."/>
            <person name="Dima B."/>
            <person name="Sanchez-Garcia M."/>
            <person name="Sanchez-Ramirez S."/>
            <person name="Szollosi G.J."/>
            <person name="Szarkandi J.G."/>
            <person name="Papp V."/>
            <person name="Albert L."/>
            <person name="Andreopoulos W."/>
            <person name="Angelini C."/>
            <person name="Antonin V."/>
            <person name="Barry K.W."/>
            <person name="Bougher N.L."/>
            <person name="Buchanan P."/>
            <person name="Buyck B."/>
            <person name="Bense V."/>
            <person name="Catcheside P."/>
            <person name="Chovatia M."/>
            <person name="Cooper J."/>
            <person name="Damon W."/>
            <person name="Desjardin D."/>
            <person name="Finy P."/>
            <person name="Geml J."/>
            <person name="Haridas S."/>
            <person name="Hughes K."/>
            <person name="Justo A."/>
            <person name="Karasinski D."/>
            <person name="Kautmanova I."/>
            <person name="Kiss B."/>
            <person name="Kocsube S."/>
            <person name="Kotiranta H."/>
            <person name="LaButti K.M."/>
            <person name="Lechner B.E."/>
            <person name="Liimatainen K."/>
            <person name="Lipzen A."/>
            <person name="Lukacs Z."/>
            <person name="Mihaltcheva S."/>
            <person name="Morgado L.N."/>
            <person name="Niskanen T."/>
            <person name="Noordeloos M.E."/>
            <person name="Ohm R.A."/>
            <person name="Ortiz-Santana B."/>
            <person name="Ovrebo C."/>
            <person name="Racz N."/>
            <person name="Riley R."/>
            <person name="Savchenko A."/>
            <person name="Shiryaev A."/>
            <person name="Soop K."/>
            <person name="Spirin V."/>
            <person name="Szebenyi C."/>
            <person name="Tomsovsky M."/>
            <person name="Tulloss R.E."/>
            <person name="Uehling J."/>
            <person name="Grigoriev I.V."/>
            <person name="Vagvolgyi C."/>
            <person name="Papp T."/>
            <person name="Martin F.M."/>
            <person name="Miettinen O."/>
            <person name="Hibbett D.S."/>
            <person name="Nagy L.G."/>
        </authorList>
    </citation>
    <scope>NUCLEOTIDE SEQUENCE [LARGE SCALE GENOMIC DNA]</scope>
    <source>
        <strain evidence="2 3">CBS 962.96</strain>
    </source>
</reference>
<organism evidence="2 3">
    <name type="scientific">Dendrothele bispora (strain CBS 962.96)</name>
    <dbReference type="NCBI Taxonomy" id="1314807"/>
    <lineage>
        <taxon>Eukaryota</taxon>
        <taxon>Fungi</taxon>
        <taxon>Dikarya</taxon>
        <taxon>Basidiomycota</taxon>
        <taxon>Agaricomycotina</taxon>
        <taxon>Agaricomycetes</taxon>
        <taxon>Agaricomycetidae</taxon>
        <taxon>Agaricales</taxon>
        <taxon>Agaricales incertae sedis</taxon>
        <taxon>Dendrothele</taxon>
    </lineage>
</organism>
<protein>
    <submittedName>
        <fullName evidence="2">Uncharacterized protein</fullName>
    </submittedName>
</protein>
<keyword evidence="3" id="KW-1185">Reference proteome</keyword>
<keyword evidence="1" id="KW-1133">Transmembrane helix</keyword>
<dbReference type="AlphaFoldDB" id="A0A4S8LYM1"/>
<proteinExistence type="predicted"/>
<feature type="transmembrane region" description="Helical" evidence="1">
    <location>
        <begin position="228"/>
        <end position="246"/>
    </location>
</feature>
<dbReference type="Proteomes" id="UP000297245">
    <property type="component" value="Unassembled WGS sequence"/>
</dbReference>
<evidence type="ECO:0000313" key="2">
    <source>
        <dbReference type="EMBL" id="THU94832.1"/>
    </source>
</evidence>
<keyword evidence="1" id="KW-0472">Membrane</keyword>
<name>A0A4S8LYM1_DENBC</name>
<feature type="transmembrane region" description="Helical" evidence="1">
    <location>
        <begin position="310"/>
        <end position="328"/>
    </location>
</feature>
<sequence length="370" mass="42054">MEEPSEETALLASNISSPTISSAVVQIATLELDAFDELHSSDIIRPPELINHRTLQVAYSLVVLLSFRAKSRKDGMQSFNNPWDRWKAEKDAKTIVNSIDSSIQRVWTSFLDGYCKPQDIDNVLWTPFRVEDGGEKYLRVVDFLTHPSQASSEFLAHRLVYFSFLNYWKNGFSKDFSRSRNYLRDRYDALCTPKVLHAIELIVQILFLILLVSYTLHPPNRAVIYAETLEYIGWGEAILVFLSLALSLRKPSFFNTPFYLSFLAFLFFLPSVPSPENLSFVIVVGSISFFVSIALSSSFTSPDSGAWDRYSVVVGITARAAFFLLIRIPTFVFKKLGIAHTFMEEFERLVWRITVGPVVAIVKIIAIPFS</sequence>
<feature type="transmembrane region" description="Helical" evidence="1">
    <location>
        <begin position="349"/>
        <end position="369"/>
    </location>
</feature>
<evidence type="ECO:0000256" key="1">
    <source>
        <dbReference type="SAM" id="Phobius"/>
    </source>
</evidence>
<feature type="transmembrane region" description="Helical" evidence="1">
    <location>
        <begin position="252"/>
        <end position="271"/>
    </location>
</feature>
<feature type="transmembrane region" description="Helical" evidence="1">
    <location>
        <begin position="278"/>
        <end position="298"/>
    </location>
</feature>
<gene>
    <name evidence="2" type="ORF">K435DRAFT_966690</name>
</gene>
<accession>A0A4S8LYM1</accession>
<feature type="transmembrane region" description="Helical" evidence="1">
    <location>
        <begin position="195"/>
        <end position="216"/>
    </location>
</feature>
<evidence type="ECO:0000313" key="3">
    <source>
        <dbReference type="Proteomes" id="UP000297245"/>
    </source>
</evidence>
<dbReference type="EMBL" id="ML179214">
    <property type="protein sequence ID" value="THU94832.1"/>
    <property type="molecule type" value="Genomic_DNA"/>
</dbReference>
<dbReference type="OrthoDB" id="3941538at2759"/>